<evidence type="ECO:0000259" key="3">
    <source>
        <dbReference type="Pfam" id="PF05699"/>
    </source>
</evidence>
<dbReference type="SUPFAM" id="SSF53098">
    <property type="entry name" value="Ribonuclease H-like"/>
    <property type="match status" value="1"/>
</dbReference>
<dbReference type="EMBL" id="BFEA01000005">
    <property type="protein sequence ID" value="GBG59665.1"/>
    <property type="molecule type" value="Genomic_DNA"/>
</dbReference>
<comment type="caution">
    <text evidence="4">The sequence shown here is derived from an EMBL/GenBank/DDBJ whole genome shotgun (WGS) entry which is preliminary data.</text>
</comment>
<dbReference type="Pfam" id="PF05699">
    <property type="entry name" value="Dimer_Tnp_hAT"/>
    <property type="match status" value="1"/>
</dbReference>
<feature type="domain" description="DUF659" evidence="2">
    <location>
        <begin position="310"/>
        <end position="460"/>
    </location>
</feature>
<dbReference type="Gramene" id="GBG59665">
    <property type="protein sequence ID" value="GBG59665"/>
    <property type="gene ID" value="CBR_g49929"/>
</dbReference>
<protein>
    <recommendedName>
        <fullName evidence="6">DUF659 domain-containing protein</fullName>
    </recommendedName>
</protein>
<accession>A0A388JPF3</accession>
<feature type="region of interest" description="Disordered" evidence="1">
    <location>
        <begin position="227"/>
        <end position="247"/>
    </location>
</feature>
<feature type="domain" description="HAT C-terminal dimerisation" evidence="3">
    <location>
        <begin position="670"/>
        <end position="734"/>
    </location>
</feature>
<dbReference type="OrthoDB" id="1712654at2759"/>
<dbReference type="PANTHER" id="PTHR32166">
    <property type="entry name" value="OSJNBA0013A04.12 PROTEIN"/>
    <property type="match status" value="1"/>
</dbReference>
<evidence type="ECO:0000313" key="4">
    <source>
        <dbReference type="EMBL" id="GBG59665.1"/>
    </source>
</evidence>
<feature type="compositionally biased region" description="Basic and acidic residues" evidence="1">
    <location>
        <begin position="935"/>
        <end position="963"/>
    </location>
</feature>
<organism evidence="4 5">
    <name type="scientific">Chara braunii</name>
    <name type="common">Braun's stonewort</name>
    <dbReference type="NCBI Taxonomy" id="69332"/>
    <lineage>
        <taxon>Eukaryota</taxon>
        <taxon>Viridiplantae</taxon>
        <taxon>Streptophyta</taxon>
        <taxon>Charophyceae</taxon>
        <taxon>Charales</taxon>
        <taxon>Characeae</taxon>
        <taxon>Chara</taxon>
    </lineage>
</organism>
<dbReference type="InterPro" id="IPR008906">
    <property type="entry name" value="HATC_C_dom"/>
</dbReference>
<evidence type="ECO:0008006" key="6">
    <source>
        <dbReference type="Google" id="ProtNLM"/>
    </source>
</evidence>
<proteinExistence type="predicted"/>
<feature type="compositionally biased region" description="Basic and acidic residues" evidence="1">
    <location>
        <begin position="849"/>
        <end position="861"/>
    </location>
</feature>
<dbReference type="AlphaFoldDB" id="A0A388JPF3"/>
<dbReference type="PANTHER" id="PTHR32166:SF123">
    <property type="entry name" value="BED-TYPE DOMAIN-CONTAINING PROTEIN"/>
    <property type="match status" value="1"/>
</dbReference>
<evidence type="ECO:0000256" key="1">
    <source>
        <dbReference type="SAM" id="MobiDB-lite"/>
    </source>
</evidence>
<feature type="compositionally biased region" description="Acidic residues" evidence="1">
    <location>
        <begin position="819"/>
        <end position="848"/>
    </location>
</feature>
<gene>
    <name evidence="4" type="ORF">CBR_g49929</name>
</gene>
<dbReference type="GO" id="GO:0046983">
    <property type="term" value="F:protein dimerization activity"/>
    <property type="evidence" value="ECO:0007669"/>
    <property type="project" value="InterPro"/>
</dbReference>
<feature type="region of interest" description="Disordered" evidence="1">
    <location>
        <begin position="769"/>
        <end position="1016"/>
    </location>
</feature>
<reference evidence="4 5" key="1">
    <citation type="journal article" date="2018" name="Cell">
        <title>The Chara Genome: Secondary Complexity and Implications for Plant Terrestrialization.</title>
        <authorList>
            <person name="Nishiyama T."/>
            <person name="Sakayama H."/>
            <person name="Vries J.D."/>
            <person name="Buschmann H."/>
            <person name="Saint-Marcoux D."/>
            <person name="Ullrich K.K."/>
            <person name="Haas F.B."/>
            <person name="Vanderstraeten L."/>
            <person name="Becker D."/>
            <person name="Lang D."/>
            <person name="Vosolsobe S."/>
            <person name="Rombauts S."/>
            <person name="Wilhelmsson P.K.I."/>
            <person name="Janitza P."/>
            <person name="Kern R."/>
            <person name="Heyl A."/>
            <person name="Rumpler F."/>
            <person name="Villalobos L.I.A.C."/>
            <person name="Clay J.M."/>
            <person name="Skokan R."/>
            <person name="Toyoda A."/>
            <person name="Suzuki Y."/>
            <person name="Kagoshima H."/>
            <person name="Schijlen E."/>
            <person name="Tajeshwar N."/>
            <person name="Catarino B."/>
            <person name="Hetherington A.J."/>
            <person name="Saltykova A."/>
            <person name="Bonnot C."/>
            <person name="Breuninger H."/>
            <person name="Symeonidi A."/>
            <person name="Radhakrishnan G.V."/>
            <person name="Van Nieuwerburgh F."/>
            <person name="Deforce D."/>
            <person name="Chang C."/>
            <person name="Karol K.G."/>
            <person name="Hedrich R."/>
            <person name="Ulvskov P."/>
            <person name="Glockner G."/>
            <person name="Delwiche C.F."/>
            <person name="Petrasek J."/>
            <person name="Van de Peer Y."/>
            <person name="Friml J."/>
            <person name="Beilby M."/>
            <person name="Dolan L."/>
            <person name="Kohara Y."/>
            <person name="Sugano S."/>
            <person name="Fujiyama A."/>
            <person name="Delaux P.-M."/>
            <person name="Quint M."/>
            <person name="TheiBen G."/>
            <person name="Hagemann M."/>
            <person name="Harholt J."/>
            <person name="Dunand C."/>
            <person name="Zachgo S."/>
            <person name="Langdale J."/>
            <person name="Maumus F."/>
            <person name="Straeten D.V.D."/>
            <person name="Gould S.B."/>
            <person name="Rensing S.A."/>
        </authorList>
    </citation>
    <scope>NUCLEOTIDE SEQUENCE [LARGE SCALE GENOMIC DNA]</scope>
    <source>
        <strain evidence="4 5">S276</strain>
    </source>
</reference>
<dbReference type="InterPro" id="IPR007021">
    <property type="entry name" value="DUF659"/>
</dbReference>
<feature type="compositionally biased region" description="Acidic residues" evidence="1">
    <location>
        <begin position="899"/>
        <end position="915"/>
    </location>
</feature>
<evidence type="ECO:0000259" key="2">
    <source>
        <dbReference type="Pfam" id="PF04937"/>
    </source>
</evidence>
<name>A0A388JPF3_CHABU</name>
<feature type="compositionally biased region" description="Basic and acidic residues" evidence="1">
    <location>
        <begin position="876"/>
        <end position="898"/>
    </location>
</feature>
<sequence>MSAVATSSAATSAAGTSTTAMSAARTSVIVTYVLGTSAAATTGGATSVAFPLNSSRIRTCRINNWHISTCRVNGYRACGTMASTSAAAGGGSHPSTVPFREDTNYKGKHVVWTWVTPGQLIPGNARGARKLKCNLCGLEYTGNQNRAGVHFYKKRPSARCPHASLAIWRRLHNADAQFPPDILERVQRAMEENPNGDDDAHAVEDIAGSGGEGRCVGVEVEEAVGGHPLSGGDKCTRGEVTGGGTAVRTPATSKVEWWAGRTTAVGRQTSIGENAIPFNVTKSRSFKMFTLACYGLQPMANHPRVPRGYNPLRCQLLNRLRERLENEEQVIRDDWEVTGCTFITDGTTNICGRSLMNFILAGRSKTVFIKCEDMSEGDKDLAAIVASWKRFFREWGVDKITAICADSFAVNTSDARMLREDPEFEQIYRIPCTTHCMDLLMHDICKQEWADDIIKKANKVVNFFRLHRWPRSQLRMQLLQSPKLNCTCLLRPAQTRFGTHYVMLQRLEVCAKAITRIVNGVAWENTVWAFWTDVKKLAALMKGPYDVLRETDKDVHCLSRIYDMVCQLPVFVCAARLTEEERDIILTAVANRTDMLLNPIHAMAQLLDPVLRDIVVFSNVELMPQFESVVDRLIGKRGSKKFTDRMDQLYDFQFGNGVFGSERAVQRASKDNAVLWWEAHGAGHPKIEALTIKVLSIWTTSSPAERNWSTWALVQTKSRKKLHHQRTEKLVYSHWSLRLKNQGGDGPAVAGGWLGLVVDWADEDLEGDHAGMTDAVDDGEVAHDGTRSAAGSTSVRRDPFMPGTSTSAERLGEVGEGVGTEEVDVDEEEEDFDDEDDIPGEEWEDERSDSDRSWTRREEKMPYIPGTRSGLRSQSRRQEEEPRRHHDEDRADDEQRGGDEEEEEEHQGGDEEEVEEQRGGDEHEEAQGEAGQQVHEGHKPEARADDTRRDEQLHTPLEGHADGEQEGQAEAADAAAASTSAVVMSAATTSAAVTSTDATLASATSAAGTSAADVASADVAADDVAAADVAAADVAAADMAAADVAAADVAATHA</sequence>
<evidence type="ECO:0000313" key="5">
    <source>
        <dbReference type="Proteomes" id="UP000265515"/>
    </source>
</evidence>
<keyword evidence="5" id="KW-1185">Reference proteome</keyword>
<dbReference type="Pfam" id="PF04937">
    <property type="entry name" value="DUF659"/>
    <property type="match status" value="1"/>
</dbReference>
<dbReference type="InterPro" id="IPR012337">
    <property type="entry name" value="RNaseH-like_sf"/>
</dbReference>
<dbReference type="Proteomes" id="UP000265515">
    <property type="component" value="Unassembled WGS sequence"/>
</dbReference>
<feature type="compositionally biased region" description="Low complexity" evidence="1">
    <location>
        <begin position="971"/>
        <end position="1016"/>
    </location>
</feature>